<evidence type="ECO:0000313" key="17">
    <source>
        <dbReference type="Proteomes" id="UP000253094"/>
    </source>
</evidence>
<dbReference type="EMBL" id="QOIL01000032">
    <property type="protein sequence ID" value="RCG20219.1"/>
    <property type="molecule type" value="Genomic_DNA"/>
</dbReference>
<dbReference type="GO" id="GO:0008237">
    <property type="term" value="F:metallopeptidase activity"/>
    <property type="evidence" value="ECO:0007669"/>
    <property type="project" value="UniProtKB-KW"/>
</dbReference>
<dbReference type="Pfam" id="PF17900">
    <property type="entry name" value="Peptidase_M1_N"/>
    <property type="match status" value="1"/>
</dbReference>
<dbReference type="PANTHER" id="PTHR11533">
    <property type="entry name" value="PROTEASE M1 ZINC METALLOPROTEASE"/>
    <property type="match status" value="1"/>
</dbReference>
<sequence length="505" mass="55672">MFTPRTPGALAALSMTMILAAATGCGSTAAAAPSEAAKPGAQTADDPLFAYLGNGGYDVDSYDVRYDYRSGTTKMDGSVKITATATQALSGFSLDAGMEKITKVAVAGHPADFRVAGEKLLITPEQILPKGRPFHVDVSFRVDRSANPQSPAFPRDEEPHRTAWVEKKDGFAVMGQPDRAHLYFPSNDHPSDKAKLTFRITTPKGLQAVAIGTLRSREQKAGRVTYTFSTRDPIPTHVVQAAVGRFTLIKDKGPRGLPLRSYVATDQATKTRKLVSGIPDQIAWLEKRLGPYPFETYGVLGVPEDYNGVALETATISTYAVENLTGTDLKGRVTKEDMQHDAITMMHELAHQYFGDAVSVRDWNQMWISEGHAEFYQLLYAVEMGYRDLDDAERGLRARYVFDGDKRAESGPPGKMKHARDVLVGTNQAGLLMLFGLREIVGEDTFRKIEKTFFDEFRGRAADTRDYINVANRVSGKDLTGYINSWIYDADTPPMPGHPDWKSKR</sequence>
<evidence type="ECO:0000256" key="4">
    <source>
        <dbReference type="ARBA" id="ARBA00012564"/>
    </source>
</evidence>
<evidence type="ECO:0000256" key="8">
    <source>
        <dbReference type="ARBA" id="ARBA00022801"/>
    </source>
</evidence>
<feature type="signal peptide" evidence="13">
    <location>
        <begin position="1"/>
        <end position="31"/>
    </location>
</feature>
<gene>
    <name evidence="16" type="ORF">DQ384_37480</name>
</gene>
<dbReference type="InterPro" id="IPR045357">
    <property type="entry name" value="Aminopeptidase_N-like_N"/>
</dbReference>
<dbReference type="GO" id="GO:0016285">
    <property type="term" value="F:alanyl aminopeptidase activity"/>
    <property type="evidence" value="ECO:0007669"/>
    <property type="project" value="UniProtKB-EC"/>
</dbReference>
<dbReference type="EC" id="3.4.11.2" evidence="4"/>
<evidence type="ECO:0000256" key="9">
    <source>
        <dbReference type="ARBA" id="ARBA00022833"/>
    </source>
</evidence>
<keyword evidence="9" id="KW-0862">Zinc</keyword>
<comment type="caution">
    <text evidence="16">The sequence shown here is derived from an EMBL/GenBank/DDBJ whole genome shotgun (WGS) entry which is preliminary data.</text>
</comment>
<dbReference type="InterPro" id="IPR042097">
    <property type="entry name" value="Aminopeptidase_N-like_N_sf"/>
</dbReference>
<proteinExistence type="inferred from homology"/>
<evidence type="ECO:0000313" key="16">
    <source>
        <dbReference type="EMBL" id="RCG20219.1"/>
    </source>
</evidence>
<evidence type="ECO:0000256" key="7">
    <source>
        <dbReference type="ARBA" id="ARBA00022723"/>
    </source>
</evidence>
<evidence type="ECO:0000256" key="5">
    <source>
        <dbReference type="ARBA" id="ARBA00015611"/>
    </source>
</evidence>
<dbReference type="SUPFAM" id="SSF55486">
    <property type="entry name" value="Metalloproteases ('zincins'), catalytic domain"/>
    <property type="match status" value="1"/>
</dbReference>
<feature type="domain" description="Aminopeptidase N-like N-terminal" evidence="15">
    <location>
        <begin position="61"/>
        <end position="237"/>
    </location>
</feature>
<keyword evidence="6" id="KW-0645">Protease</keyword>
<evidence type="ECO:0000256" key="6">
    <source>
        <dbReference type="ARBA" id="ARBA00022670"/>
    </source>
</evidence>
<reference evidence="16 17" key="1">
    <citation type="submission" date="2018-06" db="EMBL/GenBank/DDBJ databases">
        <title>Sphaerisporangium craniellae sp. nov., isolated from a marine sponge in the South China Sea.</title>
        <authorList>
            <person name="Li L."/>
        </authorList>
    </citation>
    <scope>NUCLEOTIDE SEQUENCE [LARGE SCALE GENOMIC DNA]</scope>
    <source>
        <strain evidence="16 17">CCTCC AA 208026</strain>
    </source>
</reference>
<keyword evidence="10" id="KW-0482">Metalloprotease</keyword>
<evidence type="ECO:0000256" key="1">
    <source>
        <dbReference type="ARBA" id="ARBA00000098"/>
    </source>
</evidence>
<feature type="domain" description="Peptidase M1 membrane alanine aminopeptidase" evidence="14">
    <location>
        <begin position="290"/>
        <end position="486"/>
    </location>
</feature>
<dbReference type="OrthoDB" id="100605at2"/>
<dbReference type="RefSeq" id="WP_114033645.1">
    <property type="nucleotide sequence ID" value="NZ_QOIL01000032.1"/>
</dbReference>
<dbReference type="CDD" id="cd09603">
    <property type="entry name" value="M1_APN_like"/>
    <property type="match status" value="1"/>
</dbReference>
<keyword evidence="13" id="KW-0732">Signal</keyword>
<feature type="chain" id="PRO_5016917021" description="Aminopeptidase N" evidence="13">
    <location>
        <begin position="32"/>
        <end position="505"/>
    </location>
</feature>
<evidence type="ECO:0000256" key="12">
    <source>
        <dbReference type="ARBA" id="ARBA00031533"/>
    </source>
</evidence>
<comment type="similarity">
    <text evidence="3">Belongs to the peptidase M1 family.</text>
</comment>
<evidence type="ECO:0000256" key="2">
    <source>
        <dbReference type="ARBA" id="ARBA00001947"/>
    </source>
</evidence>
<dbReference type="InterPro" id="IPR001930">
    <property type="entry name" value="Peptidase_M1"/>
</dbReference>
<comment type="catalytic activity">
    <reaction evidence="1">
        <text>Release of an N-terminal amino acid, Xaa-|-Yaa- from a peptide, amide or arylamide. Xaa is preferably Ala, but may be most amino acids including Pro (slow action). When a terminal hydrophobic residue is followed by a prolyl residue, the two may be released as an intact Xaa-Pro dipeptide.</text>
        <dbReference type="EC" id="3.4.11.2"/>
    </reaction>
</comment>
<dbReference type="PRINTS" id="PR00756">
    <property type="entry name" value="ALADIPTASE"/>
</dbReference>
<evidence type="ECO:0000256" key="10">
    <source>
        <dbReference type="ARBA" id="ARBA00023049"/>
    </source>
</evidence>
<dbReference type="InterPro" id="IPR014782">
    <property type="entry name" value="Peptidase_M1_dom"/>
</dbReference>
<evidence type="ECO:0000256" key="13">
    <source>
        <dbReference type="SAM" id="SignalP"/>
    </source>
</evidence>
<evidence type="ECO:0000259" key="14">
    <source>
        <dbReference type="Pfam" id="PF01433"/>
    </source>
</evidence>
<dbReference type="Proteomes" id="UP000253094">
    <property type="component" value="Unassembled WGS sequence"/>
</dbReference>
<keyword evidence="8" id="KW-0378">Hydrolase</keyword>
<accession>A0A367ER62</accession>
<organism evidence="16 17">
    <name type="scientific">Sphaerisporangium album</name>
    <dbReference type="NCBI Taxonomy" id="509200"/>
    <lineage>
        <taxon>Bacteria</taxon>
        <taxon>Bacillati</taxon>
        <taxon>Actinomycetota</taxon>
        <taxon>Actinomycetes</taxon>
        <taxon>Streptosporangiales</taxon>
        <taxon>Streptosporangiaceae</taxon>
        <taxon>Sphaerisporangium</taxon>
    </lineage>
</organism>
<comment type="cofactor">
    <cofactor evidence="2">
        <name>Zn(2+)</name>
        <dbReference type="ChEBI" id="CHEBI:29105"/>
    </cofactor>
</comment>
<dbReference type="GO" id="GO:0008270">
    <property type="term" value="F:zinc ion binding"/>
    <property type="evidence" value="ECO:0007669"/>
    <property type="project" value="InterPro"/>
</dbReference>
<dbReference type="InterPro" id="IPR027268">
    <property type="entry name" value="Peptidase_M4/M1_CTD_sf"/>
</dbReference>
<name>A0A367ER62_9ACTN</name>
<keyword evidence="17" id="KW-1185">Reference proteome</keyword>
<dbReference type="AlphaFoldDB" id="A0A367ER62"/>
<dbReference type="PROSITE" id="PS51257">
    <property type="entry name" value="PROKAR_LIPOPROTEIN"/>
    <property type="match status" value="1"/>
</dbReference>
<evidence type="ECO:0000256" key="11">
    <source>
        <dbReference type="ARBA" id="ARBA00029811"/>
    </source>
</evidence>
<dbReference type="GO" id="GO:0006508">
    <property type="term" value="P:proteolysis"/>
    <property type="evidence" value="ECO:0007669"/>
    <property type="project" value="UniProtKB-KW"/>
</dbReference>
<dbReference type="InterPro" id="IPR050344">
    <property type="entry name" value="Peptidase_M1_aminopeptidases"/>
</dbReference>
<evidence type="ECO:0000259" key="15">
    <source>
        <dbReference type="Pfam" id="PF17900"/>
    </source>
</evidence>
<keyword evidence="7" id="KW-0479">Metal-binding</keyword>
<dbReference type="Gene3D" id="2.60.40.1730">
    <property type="entry name" value="tricorn interacting facor f3 domain"/>
    <property type="match status" value="1"/>
</dbReference>
<dbReference type="SUPFAM" id="SSF63737">
    <property type="entry name" value="Leukotriene A4 hydrolase N-terminal domain"/>
    <property type="match status" value="1"/>
</dbReference>
<protein>
    <recommendedName>
        <fullName evidence="5">Aminopeptidase N</fullName>
        <ecNumber evidence="4">3.4.11.2</ecNumber>
    </recommendedName>
    <alternativeName>
        <fullName evidence="11">Alanine aminopeptidase</fullName>
    </alternativeName>
    <alternativeName>
        <fullName evidence="12">Lysyl aminopeptidase</fullName>
    </alternativeName>
</protein>
<dbReference type="Gene3D" id="1.10.390.10">
    <property type="entry name" value="Neutral Protease Domain 2"/>
    <property type="match status" value="1"/>
</dbReference>
<dbReference type="Pfam" id="PF01433">
    <property type="entry name" value="Peptidase_M1"/>
    <property type="match status" value="1"/>
</dbReference>
<evidence type="ECO:0000256" key="3">
    <source>
        <dbReference type="ARBA" id="ARBA00010136"/>
    </source>
</evidence>